<dbReference type="PRINTS" id="PR00237">
    <property type="entry name" value="GPCRRHODOPSN"/>
</dbReference>
<keyword evidence="6" id="KW-0675">Receptor</keyword>
<evidence type="ECO:0000256" key="4">
    <source>
        <dbReference type="ARBA" id="ARBA00023040"/>
    </source>
</evidence>
<evidence type="ECO:0000256" key="6">
    <source>
        <dbReference type="ARBA" id="ARBA00023170"/>
    </source>
</evidence>
<dbReference type="InterPro" id="IPR000276">
    <property type="entry name" value="GPCR_Rhodpsn"/>
</dbReference>
<gene>
    <name evidence="11" type="primary">ORF35498</name>
</gene>
<dbReference type="InterPro" id="IPR017452">
    <property type="entry name" value="GPCR_Rhodpsn_7TM"/>
</dbReference>
<keyword evidence="7" id="KW-0807">Transducer</keyword>
<feature type="region of interest" description="Disordered" evidence="8">
    <location>
        <begin position="136"/>
        <end position="160"/>
    </location>
</feature>
<dbReference type="Gene3D" id="1.20.1070.10">
    <property type="entry name" value="Rhodopsin 7-helix transmembrane proteins"/>
    <property type="match status" value="1"/>
</dbReference>
<feature type="compositionally biased region" description="Polar residues" evidence="8">
    <location>
        <begin position="136"/>
        <end position="155"/>
    </location>
</feature>
<dbReference type="PANTHER" id="PTHR24243">
    <property type="entry name" value="G-PROTEIN COUPLED RECEPTOR"/>
    <property type="match status" value="1"/>
</dbReference>
<dbReference type="PROSITE" id="PS50262">
    <property type="entry name" value="G_PROTEIN_RECEP_F1_2"/>
    <property type="match status" value="1"/>
</dbReference>
<dbReference type="GO" id="GO:0005886">
    <property type="term" value="C:plasma membrane"/>
    <property type="evidence" value="ECO:0007669"/>
    <property type="project" value="TreeGrafter"/>
</dbReference>
<dbReference type="EMBL" id="HACG01012335">
    <property type="protein sequence ID" value="CEK59200.1"/>
    <property type="molecule type" value="Transcribed_RNA"/>
</dbReference>
<evidence type="ECO:0000259" key="10">
    <source>
        <dbReference type="PROSITE" id="PS50262"/>
    </source>
</evidence>
<organism evidence="11">
    <name type="scientific">Arion vulgaris</name>
    <dbReference type="NCBI Taxonomy" id="1028688"/>
    <lineage>
        <taxon>Eukaryota</taxon>
        <taxon>Metazoa</taxon>
        <taxon>Spiralia</taxon>
        <taxon>Lophotrochozoa</taxon>
        <taxon>Mollusca</taxon>
        <taxon>Gastropoda</taxon>
        <taxon>Heterobranchia</taxon>
        <taxon>Euthyneura</taxon>
        <taxon>Panpulmonata</taxon>
        <taxon>Eupulmonata</taxon>
        <taxon>Stylommatophora</taxon>
        <taxon>Helicina</taxon>
        <taxon>Arionoidea</taxon>
        <taxon>Arionidae</taxon>
        <taxon>Arion</taxon>
    </lineage>
</organism>
<feature type="transmembrane region" description="Helical" evidence="9">
    <location>
        <begin position="34"/>
        <end position="52"/>
    </location>
</feature>
<comment type="subcellular location">
    <subcellularLocation>
        <location evidence="1">Membrane</location>
        <topology evidence="1">Multi-pass membrane protein</topology>
    </subcellularLocation>
</comment>
<evidence type="ECO:0000313" key="11">
    <source>
        <dbReference type="EMBL" id="CEK59200.1"/>
    </source>
</evidence>
<proteinExistence type="predicted"/>
<evidence type="ECO:0000256" key="9">
    <source>
        <dbReference type="SAM" id="Phobius"/>
    </source>
</evidence>
<evidence type="ECO:0000256" key="3">
    <source>
        <dbReference type="ARBA" id="ARBA00022989"/>
    </source>
</evidence>
<evidence type="ECO:0000256" key="8">
    <source>
        <dbReference type="SAM" id="MobiDB-lite"/>
    </source>
</evidence>
<dbReference type="SUPFAM" id="SSF81321">
    <property type="entry name" value="Family A G protein-coupled receptor-like"/>
    <property type="match status" value="1"/>
</dbReference>
<keyword evidence="3 9" id="KW-1133">Transmembrane helix</keyword>
<sequence>TTALDNTSSNNSSGGRLHENSIRNARAISSRHQVVRMMIGVMFLYFVCLFPLRCVQLWAVFRDERDLVNLGFIGYLNLLNCVRILVFVNSAGNPIIYGLLSSNFRAAFRQSCFKSRSNQVDRRQQTTLYTNSINNSTISRQHGQGNLGRTSSLKTVSHREEEEEKIDFDVEISSKKMAYHCLNSGNNCSENSANRALLNQTVSVSNNSAEVITLGYQQDKSGLTYV</sequence>
<feature type="transmembrane region" description="Helical" evidence="9">
    <location>
        <begin position="72"/>
        <end position="100"/>
    </location>
</feature>
<dbReference type="AlphaFoldDB" id="A0A0B6YUM2"/>
<accession>A0A0B6YUM2</accession>
<dbReference type="Pfam" id="PF00001">
    <property type="entry name" value="7tm_1"/>
    <property type="match status" value="1"/>
</dbReference>
<keyword evidence="2 9" id="KW-0812">Transmembrane</keyword>
<feature type="non-terminal residue" evidence="11">
    <location>
        <position position="1"/>
    </location>
</feature>
<evidence type="ECO:0000256" key="1">
    <source>
        <dbReference type="ARBA" id="ARBA00004141"/>
    </source>
</evidence>
<dbReference type="PANTHER" id="PTHR24243:SF233">
    <property type="entry name" value="THYROTROPIN-RELEASING HORMONE RECEPTOR"/>
    <property type="match status" value="1"/>
</dbReference>
<protein>
    <recommendedName>
        <fullName evidence="10">G-protein coupled receptors family 1 profile domain-containing protein</fullName>
    </recommendedName>
</protein>
<evidence type="ECO:0000256" key="5">
    <source>
        <dbReference type="ARBA" id="ARBA00023136"/>
    </source>
</evidence>
<keyword evidence="4" id="KW-0297">G-protein coupled receptor</keyword>
<evidence type="ECO:0000256" key="2">
    <source>
        <dbReference type="ARBA" id="ARBA00022692"/>
    </source>
</evidence>
<reference evidence="11" key="1">
    <citation type="submission" date="2014-12" db="EMBL/GenBank/DDBJ databases">
        <title>Insight into the proteome of Arion vulgaris.</title>
        <authorList>
            <person name="Aradska J."/>
            <person name="Bulat T."/>
            <person name="Smidak R."/>
            <person name="Sarate P."/>
            <person name="Gangsoo J."/>
            <person name="Sialana F."/>
            <person name="Bilban M."/>
            <person name="Lubec G."/>
        </authorList>
    </citation>
    <scope>NUCLEOTIDE SEQUENCE</scope>
    <source>
        <tissue evidence="11">Skin</tissue>
    </source>
</reference>
<keyword evidence="5 9" id="KW-0472">Membrane</keyword>
<feature type="domain" description="G-protein coupled receptors family 1 profile" evidence="10">
    <location>
        <begin position="1"/>
        <end position="97"/>
    </location>
</feature>
<evidence type="ECO:0000256" key="7">
    <source>
        <dbReference type="ARBA" id="ARBA00023224"/>
    </source>
</evidence>
<dbReference type="GO" id="GO:0004930">
    <property type="term" value="F:G protein-coupled receptor activity"/>
    <property type="evidence" value="ECO:0007669"/>
    <property type="project" value="UniProtKB-KW"/>
</dbReference>
<name>A0A0B6YUM2_9EUPU</name>